<evidence type="ECO:0000313" key="6">
    <source>
        <dbReference type="EMBL" id="VFT80919.1"/>
    </source>
</evidence>
<dbReference type="PROSITE" id="PS00678">
    <property type="entry name" value="WD_REPEATS_1"/>
    <property type="match status" value="2"/>
</dbReference>
<keyword evidence="4" id="KW-1133">Transmembrane helix</keyword>
<proteinExistence type="predicted"/>
<feature type="repeat" description="WD" evidence="3">
    <location>
        <begin position="1"/>
        <end position="32"/>
    </location>
</feature>
<evidence type="ECO:0000256" key="4">
    <source>
        <dbReference type="SAM" id="Phobius"/>
    </source>
</evidence>
<sequence>MVSCRNSRYIASGSDDRTVETWDVEQECSVATLRGHSNVVFSVNFNPQGTLIASSSFDDSVRIWDFRTGRIARMIPANSDPVTAASFNRDGTLLVSTTMVSVGYGTSRLTNARRYCSGSSASLRVLASLFWCVFVSLAARLLKRPLVAALQLVTKPSLLTWSTHLMTSTGFSGLLSLLAAFASMDKSYASPVSTTNVYPTYARQLLYNDLTSSMWTGTQYWWVDLDHQFEVAHTTERQQHCRDQYSSNSAVYMETVLRNQLRIDYIANYGGDDGHVYGVDPSVD</sequence>
<evidence type="ECO:0000256" key="3">
    <source>
        <dbReference type="PROSITE-ProRule" id="PRU00221"/>
    </source>
</evidence>
<keyword evidence="1 3" id="KW-0853">WD repeat</keyword>
<evidence type="ECO:0000313" key="7">
    <source>
        <dbReference type="Proteomes" id="UP000332933"/>
    </source>
</evidence>
<dbReference type="OrthoDB" id="674604at2759"/>
<reference evidence="5" key="2">
    <citation type="submission" date="2019-06" db="EMBL/GenBank/DDBJ databases">
        <title>Genomics analysis of Aphanomyces spp. identifies a new class of oomycete effector associated with host adaptation.</title>
        <authorList>
            <person name="Gaulin E."/>
        </authorList>
    </citation>
    <scope>NUCLEOTIDE SEQUENCE</scope>
    <source>
        <strain evidence="5">CBS 578.67</strain>
    </source>
</reference>
<name>A0A485KG10_9STRA</name>
<dbReference type="PROSITE" id="PS50082">
    <property type="entry name" value="WD_REPEATS_2"/>
    <property type="match status" value="2"/>
</dbReference>
<dbReference type="InterPro" id="IPR015943">
    <property type="entry name" value="WD40/YVTN_repeat-like_dom_sf"/>
</dbReference>
<dbReference type="GO" id="GO:0042393">
    <property type="term" value="F:histone binding"/>
    <property type="evidence" value="ECO:0007669"/>
    <property type="project" value="TreeGrafter"/>
</dbReference>
<organism evidence="6 7">
    <name type="scientific">Aphanomyces stellatus</name>
    <dbReference type="NCBI Taxonomy" id="120398"/>
    <lineage>
        <taxon>Eukaryota</taxon>
        <taxon>Sar</taxon>
        <taxon>Stramenopiles</taxon>
        <taxon>Oomycota</taxon>
        <taxon>Saprolegniomycetes</taxon>
        <taxon>Saprolegniales</taxon>
        <taxon>Verrucalvaceae</taxon>
        <taxon>Aphanomyces</taxon>
    </lineage>
</organism>
<feature type="transmembrane region" description="Helical" evidence="4">
    <location>
        <begin position="123"/>
        <end position="141"/>
    </location>
</feature>
<dbReference type="PANTHER" id="PTHR22847">
    <property type="entry name" value="WD40 REPEAT PROTEIN"/>
    <property type="match status" value="1"/>
</dbReference>
<dbReference type="Pfam" id="PF00400">
    <property type="entry name" value="WD40"/>
    <property type="match status" value="2"/>
</dbReference>
<dbReference type="Gene3D" id="2.130.10.10">
    <property type="entry name" value="YVTN repeat-like/Quinoprotein amine dehydrogenase"/>
    <property type="match status" value="1"/>
</dbReference>
<protein>
    <submittedName>
        <fullName evidence="6">Aste57867_3768 protein</fullName>
    </submittedName>
</protein>
<reference evidence="6 7" key="1">
    <citation type="submission" date="2019-03" db="EMBL/GenBank/DDBJ databases">
        <authorList>
            <person name="Gaulin E."/>
            <person name="Dumas B."/>
        </authorList>
    </citation>
    <scope>NUCLEOTIDE SEQUENCE [LARGE SCALE GENOMIC DNA]</scope>
    <source>
        <strain evidence="6">CBS 568.67</strain>
    </source>
</reference>
<dbReference type="PANTHER" id="PTHR22847:SF637">
    <property type="entry name" value="WD REPEAT DOMAIN 5B"/>
    <property type="match status" value="1"/>
</dbReference>
<keyword evidence="4" id="KW-0812">Transmembrane</keyword>
<dbReference type="Proteomes" id="UP000332933">
    <property type="component" value="Unassembled WGS sequence"/>
</dbReference>
<dbReference type="GO" id="GO:0048188">
    <property type="term" value="C:Set1C/COMPASS complex"/>
    <property type="evidence" value="ECO:0007669"/>
    <property type="project" value="TreeGrafter"/>
</dbReference>
<evidence type="ECO:0000313" key="5">
    <source>
        <dbReference type="EMBL" id="KAF0714646.1"/>
    </source>
</evidence>
<keyword evidence="7" id="KW-1185">Reference proteome</keyword>
<dbReference type="InterPro" id="IPR019775">
    <property type="entry name" value="WD40_repeat_CS"/>
</dbReference>
<dbReference type="InterPro" id="IPR001680">
    <property type="entry name" value="WD40_rpt"/>
</dbReference>
<dbReference type="SMART" id="SM00320">
    <property type="entry name" value="WD40"/>
    <property type="match status" value="2"/>
</dbReference>
<evidence type="ECO:0000256" key="1">
    <source>
        <dbReference type="ARBA" id="ARBA00022574"/>
    </source>
</evidence>
<dbReference type="PROSITE" id="PS50294">
    <property type="entry name" value="WD_REPEATS_REGION"/>
    <property type="match status" value="1"/>
</dbReference>
<evidence type="ECO:0000256" key="2">
    <source>
        <dbReference type="ARBA" id="ARBA00022737"/>
    </source>
</evidence>
<dbReference type="SUPFAM" id="SSF50978">
    <property type="entry name" value="WD40 repeat-like"/>
    <property type="match status" value="1"/>
</dbReference>
<keyword evidence="4" id="KW-0472">Membrane</keyword>
<accession>A0A485KG10</accession>
<gene>
    <name evidence="6" type="primary">Aste57867_3768</name>
    <name evidence="5" type="ORF">As57867_003757</name>
    <name evidence="6" type="ORF">ASTE57867_3768</name>
</gene>
<dbReference type="AlphaFoldDB" id="A0A485KG10"/>
<feature type="transmembrane region" description="Helical" evidence="4">
    <location>
        <begin position="161"/>
        <end position="181"/>
    </location>
</feature>
<dbReference type="InterPro" id="IPR036322">
    <property type="entry name" value="WD40_repeat_dom_sf"/>
</dbReference>
<dbReference type="EMBL" id="VJMH01000739">
    <property type="protein sequence ID" value="KAF0714646.1"/>
    <property type="molecule type" value="Genomic_DNA"/>
</dbReference>
<dbReference type="EMBL" id="CAADRA010000739">
    <property type="protein sequence ID" value="VFT80919.1"/>
    <property type="molecule type" value="Genomic_DNA"/>
</dbReference>
<keyword evidence="2" id="KW-0677">Repeat</keyword>
<feature type="repeat" description="WD" evidence="3">
    <location>
        <begin position="33"/>
        <end position="74"/>
    </location>
</feature>